<comment type="caution">
    <text evidence="9">The sequence shown here is derived from an EMBL/GenBank/DDBJ whole genome shotgun (WGS) entry which is preliminary data.</text>
</comment>
<evidence type="ECO:0000313" key="9">
    <source>
        <dbReference type="EMBL" id="MFC5344513.1"/>
    </source>
</evidence>
<dbReference type="EMBL" id="JBHSLF010000021">
    <property type="protein sequence ID" value="MFC5344513.1"/>
    <property type="molecule type" value="Genomic_DNA"/>
</dbReference>
<evidence type="ECO:0000256" key="7">
    <source>
        <dbReference type="ARBA" id="ARBA00022840"/>
    </source>
</evidence>
<evidence type="ECO:0000313" key="10">
    <source>
        <dbReference type="Proteomes" id="UP001596152"/>
    </source>
</evidence>
<dbReference type="GO" id="GO:0016301">
    <property type="term" value="F:kinase activity"/>
    <property type="evidence" value="ECO:0007669"/>
    <property type="project" value="UniProtKB-KW"/>
</dbReference>
<name>A0ABW0FW42_9CAUL</name>
<organism evidence="9 10">
    <name type="scientific">Brevundimonas staleyi</name>
    <dbReference type="NCBI Taxonomy" id="74326"/>
    <lineage>
        <taxon>Bacteria</taxon>
        <taxon>Pseudomonadati</taxon>
        <taxon>Pseudomonadota</taxon>
        <taxon>Alphaproteobacteria</taxon>
        <taxon>Caulobacterales</taxon>
        <taxon>Caulobacteraceae</taxon>
        <taxon>Brevundimonas</taxon>
    </lineage>
</organism>
<evidence type="ECO:0000256" key="4">
    <source>
        <dbReference type="ARBA" id="ARBA00022679"/>
    </source>
</evidence>
<accession>A0ABW0FW42</accession>
<protein>
    <recommendedName>
        <fullName evidence="2">histidine kinase</fullName>
        <ecNumber evidence="2">2.7.13.3</ecNumber>
    </recommendedName>
</protein>
<keyword evidence="6 9" id="KW-0418">Kinase</keyword>
<dbReference type="SMART" id="SM00911">
    <property type="entry name" value="HWE_HK"/>
    <property type="match status" value="1"/>
</dbReference>
<comment type="catalytic activity">
    <reaction evidence="1">
        <text>ATP + protein L-histidine = ADP + protein N-phospho-L-histidine.</text>
        <dbReference type="EC" id="2.7.13.3"/>
    </reaction>
</comment>
<evidence type="ECO:0000256" key="3">
    <source>
        <dbReference type="ARBA" id="ARBA00022553"/>
    </source>
</evidence>
<gene>
    <name evidence="9" type="ORF">ACFPIE_11355</name>
</gene>
<keyword evidence="4" id="KW-0808">Transferase</keyword>
<sequence>MDDETRPPRTEAVLLNLQHRIKNLVSVIRSVARRTAEGSADVETFQARFDGRLAALTRTYSAMARTTSGQIDLEELLRDALIDAAPGADVWTLDGPRVALSGPLAETLALIAHELAMEASLAGLATQPDGRLDIRWRVEHGRLALDWREGGLAGRAASSDRAFVEELLFQALPYQFNGLGTLETGAEGLICRIEAPLPDAPSP</sequence>
<keyword evidence="5" id="KW-0547">Nucleotide-binding</keyword>
<dbReference type="EC" id="2.7.13.3" evidence="2"/>
<feature type="domain" description="Signal transduction histidine kinase HWE region" evidence="8">
    <location>
        <begin position="17"/>
        <end position="97"/>
    </location>
</feature>
<evidence type="ECO:0000256" key="1">
    <source>
        <dbReference type="ARBA" id="ARBA00000085"/>
    </source>
</evidence>
<evidence type="ECO:0000256" key="5">
    <source>
        <dbReference type="ARBA" id="ARBA00022741"/>
    </source>
</evidence>
<dbReference type="PANTHER" id="PTHR41523:SF7">
    <property type="entry name" value="HISTIDINE KINASE"/>
    <property type="match status" value="1"/>
</dbReference>
<dbReference type="RefSeq" id="WP_374036137.1">
    <property type="nucleotide sequence ID" value="NZ_CP169082.1"/>
</dbReference>
<dbReference type="InterPro" id="IPR011102">
    <property type="entry name" value="Sig_transdc_His_kinase_HWE"/>
</dbReference>
<dbReference type="Proteomes" id="UP001596152">
    <property type="component" value="Unassembled WGS sequence"/>
</dbReference>
<keyword evidence="3" id="KW-0597">Phosphoprotein</keyword>
<keyword evidence="10" id="KW-1185">Reference proteome</keyword>
<reference evidence="10" key="1">
    <citation type="journal article" date="2019" name="Int. J. Syst. Evol. Microbiol.">
        <title>The Global Catalogue of Microorganisms (GCM) 10K type strain sequencing project: providing services to taxonomists for standard genome sequencing and annotation.</title>
        <authorList>
            <consortium name="The Broad Institute Genomics Platform"/>
            <consortium name="The Broad Institute Genome Sequencing Center for Infectious Disease"/>
            <person name="Wu L."/>
            <person name="Ma J."/>
        </authorList>
    </citation>
    <scope>NUCLEOTIDE SEQUENCE [LARGE SCALE GENOMIC DNA]</scope>
    <source>
        <strain evidence="10">JCM 12125</strain>
    </source>
</reference>
<evidence type="ECO:0000256" key="6">
    <source>
        <dbReference type="ARBA" id="ARBA00022777"/>
    </source>
</evidence>
<dbReference type="PANTHER" id="PTHR41523">
    <property type="entry name" value="TWO-COMPONENT SYSTEM SENSOR PROTEIN"/>
    <property type="match status" value="1"/>
</dbReference>
<evidence type="ECO:0000259" key="8">
    <source>
        <dbReference type="SMART" id="SM00911"/>
    </source>
</evidence>
<proteinExistence type="predicted"/>
<keyword evidence="7" id="KW-0067">ATP-binding</keyword>
<dbReference type="Pfam" id="PF07536">
    <property type="entry name" value="HWE_HK"/>
    <property type="match status" value="1"/>
</dbReference>
<evidence type="ECO:0000256" key="2">
    <source>
        <dbReference type="ARBA" id="ARBA00012438"/>
    </source>
</evidence>